<name>A0AA35SRN6_GEOBA</name>
<evidence type="ECO:0000313" key="8">
    <source>
        <dbReference type="Proteomes" id="UP001174909"/>
    </source>
</evidence>
<evidence type="ECO:0000256" key="3">
    <source>
        <dbReference type="ARBA" id="ARBA00022884"/>
    </source>
</evidence>
<evidence type="ECO:0000313" key="7">
    <source>
        <dbReference type="EMBL" id="CAI8034012.1"/>
    </source>
</evidence>
<dbReference type="GO" id="GO:0019843">
    <property type="term" value="F:rRNA binding"/>
    <property type="evidence" value="ECO:0007669"/>
    <property type="project" value="UniProtKB-KW"/>
</dbReference>
<keyword evidence="4 7" id="KW-0689">Ribosomal protein</keyword>
<dbReference type="NCBIfam" id="TIGR00061">
    <property type="entry name" value="L21"/>
    <property type="match status" value="1"/>
</dbReference>
<comment type="similarity">
    <text evidence="1">Belongs to the bacterial ribosomal protein bL21 family.</text>
</comment>
<dbReference type="GO" id="GO:0005840">
    <property type="term" value="C:ribosome"/>
    <property type="evidence" value="ECO:0007669"/>
    <property type="project" value="UniProtKB-KW"/>
</dbReference>
<dbReference type="GO" id="GO:0006412">
    <property type="term" value="P:translation"/>
    <property type="evidence" value="ECO:0007669"/>
    <property type="project" value="InterPro"/>
</dbReference>
<dbReference type="PANTHER" id="PTHR21349">
    <property type="entry name" value="50S RIBOSOMAL PROTEIN L21"/>
    <property type="match status" value="1"/>
</dbReference>
<dbReference type="Proteomes" id="UP001174909">
    <property type="component" value="Unassembled WGS sequence"/>
</dbReference>
<evidence type="ECO:0000256" key="4">
    <source>
        <dbReference type="ARBA" id="ARBA00022980"/>
    </source>
</evidence>
<dbReference type="GO" id="GO:0005737">
    <property type="term" value="C:cytoplasm"/>
    <property type="evidence" value="ECO:0007669"/>
    <property type="project" value="UniProtKB-ARBA"/>
</dbReference>
<dbReference type="InterPro" id="IPR028909">
    <property type="entry name" value="bL21-like"/>
</dbReference>
<gene>
    <name evidence="7" type="ORF">GBAR_LOCUS19175</name>
</gene>
<evidence type="ECO:0000256" key="5">
    <source>
        <dbReference type="ARBA" id="ARBA00023274"/>
    </source>
</evidence>
<dbReference type="InterPro" id="IPR018258">
    <property type="entry name" value="Ribosomal_bL21_CS"/>
</dbReference>
<sequence length="107" mass="11869">MYAIVNTGGKQYRVEPGDTVRVESLPGDQGDLIELEDVRLLSDDDGGVTVGAPNVDGAKVTAEVVAQGRGKKVIVFKYKAKTRYRRKQGHRQNFTELRVTDISYNKD</sequence>
<dbReference type="HAMAP" id="MF_01363">
    <property type="entry name" value="Ribosomal_bL21"/>
    <property type="match status" value="1"/>
</dbReference>
<keyword evidence="8" id="KW-1185">Reference proteome</keyword>
<dbReference type="SUPFAM" id="SSF141091">
    <property type="entry name" value="L21p-like"/>
    <property type="match status" value="1"/>
</dbReference>
<proteinExistence type="inferred from homology"/>
<keyword evidence="3" id="KW-0694">RNA-binding</keyword>
<dbReference type="PROSITE" id="PS01169">
    <property type="entry name" value="RIBOSOMAL_L21"/>
    <property type="match status" value="1"/>
</dbReference>
<dbReference type="InterPro" id="IPR001787">
    <property type="entry name" value="Ribosomal_bL21"/>
</dbReference>
<evidence type="ECO:0000256" key="6">
    <source>
        <dbReference type="ARBA" id="ARBA00044129"/>
    </source>
</evidence>
<dbReference type="Pfam" id="PF00829">
    <property type="entry name" value="Ribosomal_L21p"/>
    <property type="match status" value="1"/>
</dbReference>
<protein>
    <recommendedName>
        <fullName evidence="6">Large ribosomal subunit protein bL21m</fullName>
    </recommendedName>
</protein>
<organism evidence="7 8">
    <name type="scientific">Geodia barretti</name>
    <name type="common">Barrett's horny sponge</name>
    <dbReference type="NCBI Taxonomy" id="519541"/>
    <lineage>
        <taxon>Eukaryota</taxon>
        <taxon>Metazoa</taxon>
        <taxon>Porifera</taxon>
        <taxon>Demospongiae</taxon>
        <taxon>Heteroscleromorpha</taxon>
        <taxon>Tetractinellida</taxon>
        <taxon>Astrophorina</taxon>
        <taxon>Geodiidae</taxon>
        <taxon>Geodia</taxon>
    </lineage>
</organism>
<evidence type="ECO:0000256" key="2">
    <source>
        <dbReference type="ARBA" id="ARBA00022730"/>
    </source>
</evidence>
<accession>A0AA35SRN6</accession>
<reference evidence="7" key="1">
    <citation type="submission" date="2023-03" db="EMBL/GenBank/DDBJ databases">
        <authorList>
            <person name="Steffen K."/>
            <person name="Cardenas P."/>
        </authorList>
    </citation>
    <scope>NUCLEOTIDE SEQUENCE</scope>
</reference>
<evidence type="ECO:0000256" key="1">
    <source>
        <dbReference type="ARBA" id="ARBA00008563"/>
    </source>
</evidence>
<dbReference type="GO" id="GO:0003735">
    <property type="term" value="F:structural constituent of ribosome"/>
    <property type="evidence" value="ECO:0007669"/>
    <property type="project" value="InterPro"/>
</dbReference>
<comment type="caution">
    <text evidence="7">The sequence shown here is derived from an EMBL/GenBank/DDBJ whole genome shotgun (WGS) entry which is preliminary data.</text>
</comment>
<dbReference type="EMBL" id="CASHTH010002708">
    <property type="protein sequence ID" value="CAI8034012.1"/>
    <property type="molecule type" value="Genomic_DNA"/>
</dbReference>
<dbReference type="InterPro" id="IPR036164">
    <property type="entry name" value="bL21-like_sf"/>
</dbReference>
<keyword evidence="5" id="KW-0687">Ribonucleoprotein</keyword>
<keyword evidence="2" id="KW-0699">rRNA-binding</keyword>
<dbReference type="AlphaFoldDB" id="A0AA35SRN6"/>
<dbReference type="GO" id="GO:1990904">
    <property type="term" value="C:ribonucleoprotein complex"/>
    <property type="evidence" value="ECO:0007669"/>
    <property type="project" value="UniProtKB-KW"/>
</dbReference>
<dbReference type="PANTHER" id="PTHR21349:SF0">
    <property type="entry name" value="LARGE RIBOSOMAL SUBUNIT PROTEIN BL21M"/>
    <property type="match status" value="1"/>
</dbReference>